<evidence type="ECO:0000313" key="2">
    <source>
        <dbReference type="EMBL" id="CAG8650305.1"/>
    </source>
</evidence>
<sequence length="299" mass="34873">MPESTKEQITSPNDTKPSSQPLPNGKKQLLTNVANSATNFLHAILPMDGKSTTANLSTLVNNITNQKPSTSSTSATSFLQEEWVTGQIYEDKSPEKFANHSASQSFNTDFNVEEWEKWTNSSEYSEHNNLFEMSKHKYPFHHHFHNQDSLHNSYQQDGIEVIDFLNSSVYTDEVYNPIFEDEKQISSGSFNKSEFKLDEFLETADSLIYLTQTRYTYDVYGMPSFFKRLVDEARDEIFNERDSKCSSEETNESHRRTGIERLKMVRDHLVKKKEQSTDNEMRKWLDNWTEKDMDHLWNN</sequence>
<organism evidence="2 3">
    <name type="scientific">Dentiscutata erythropus</name>
    <dbReference type="NCBI Taxonomy" id="1348616"/>
    <lineage>
        <taxon>Eukaryota</taxon>
        <taxon>Fungi</taxon>
        <taxon>Fungi incertae sedis</taxon>
        <taxon>Mucoromycota</taxon>
        <taxon>Glomeromycotina</taxon>
        <taxon>Glomeromycetes</taxon>
        <taxon>Diversisporales</taxon>
        <taxon>Gigasporaceae</taxon>
        <taxon>Dentiscutata</taxon>
    </lineage>
</organism>
<protein>
    <submittedName>
        <fullName evidence="2">17080_t:CDS:1</fullName>
    </submittedName>
</protein>
<evidence type="ECO:0000256" key="1">
    <source>
        <dbReference type="SAM" id="MobiDB-lite"/>
    </source>
</evidence>
<proteinExistence type="predicted"/>
<name>A0A9N9H179_9GLOM</name>
<comment type="caution">
    <text evidence="2">The sequence shown here is derived from an EMBL/GenBank/DDBJ whole genome shotgun (WGS) entry which is preliminary data.</text>
</comment>
<dbReference type="OrthoDB" id="2351799at2759"/>
<dbReference type="EMBL" id="CAJVPY010005784">
    <property type="protein sequence ID" value="CAG8650305.1"/>
    <property type="molecule type" value="Genomic_DNA"/>
</dbReference>
<feature type="region of interest" description="Disordered" evidence="1">
    <location>
        <begin position="1"/>
        <end position="25"/>
    </location>
</feature>
<dbReference type="AlphaFoldDB" id="A0A9N9H179"/>
<keyword evidence="3" id="KW-1185">Reference proteome</keyword>
<evidence type="ECO:0000313" key="3">
    <source>
        <dbReference type="Proteomes" id="UP000789405"/>
    </source>
</evidence>
<accession>A0A9N9H179</accession>
<gene>
    <name evidence="2" type="ORF">DERYTH_LOCUS10145</name>
</gene>
<dbReference type="Proteomes" id="UP000789405">
    <property type="component" value="Unassembled WGS sequence"/>
</dbReference>
<feature type="compositionally biased region" description="Polar residues" evidence="1">
    <location>
        <begin position="7"/>
        <end position="22"/>
    </location>
</feature>
<reference evidence="2" key="1">
    <citation type="submission" date="2021-06" db="EMBL/GenBank/DDBJ databases">
        <authorList>
            <person name="Kallberg Y."/>
            <person name="Tangrot J."/>
            <person name="Rosling A."/>
        </authorList>
    </citation>
    <scope>NUCLEOTIDE SEQUENCE</scope>
    <source>
        <strain evidence="2">MA453B</strain>
    </source>
</reference>